<dbReference type="EMBL" id="BMDZ01000074">
    <property type="protein sequence ID" value="GGB57768.1"/>
    <property type="molecule type" value="Genomic_DNA"/>
</dbReference>
<accession>A0ABQ1J3F6</accession>
<keyword evidence="2" id="KW-1185">Reference proteome</keyword>
<protein>
    <recommendedName>
        <fullName evidence="3">SGNH hydrolase-type esterase domain-containing protein</fullName>
    </recommendedName>
</protein>
<evidence type="ECO:0008006" key="3">
    <source>
        <dbReference type="Google" id="ProtNLM"/>
    </source>
</evidence>
<reference evidence="2" key="1">
    <citation type="journal article" date="2019" name="Int. J. Syst. Evol. Microbiol.">
        <title>The Global Catalogue of Microorganisms (GCM) 10K type strain sequencing project: providing services to taxonomists for standard genome sequencing and annotation.</title>
        <authorList>
            <consortium name="The Broad Institute Genomics Platform"/>
            <consortium name="The Broad Institute Genome Sequencing Center for Infectious Disease"/>
            <person name="Wu L."/>
            <person name="Ma J."/>
        </authorList>
    </citation>
    <scope>NUCLEOTIDE SEQUENCE [LARGE SCALE GENOMIC DNA]</scope>
    <source>
        <strain evidence="2">CGMCC 1.10188</strain>
    </source>
</reference>
<dbReference type="Proteomes" id="UP000603352">
    <property type="component" value="Unassembled WGS sequence"/>
</dbReference>
<organism evidence="1 2">
    <name type="scientific">Tistrella bauzanensis</name>
    <dbReference type="NCBI Taxonomy" id="657419"/>
    <lineage>
        <taxon>Bacteria</taxon>
        <taxon>Pseudomonadati</taxon>
        <taxon>Pseudomonadota</taxon>
        <taxon>Alphaproteobacteria</taxon>
        <taxon>Geminicoccales</taxon>
        <taxon>Geminicoccaceae</taxon>
        <taxon>Tistrella</taxon>
    </lineage>
</organism>
<dbReference type="PROSITE" id="PS51257">
    <property type="entry name" value="PROKAR_LIPOPROTEIN"/>
    <property type="match status" value="1"/>
</dbReference>
<dbReference type="SUPFAM" id="SSF52266">
    <property type="entry name" value="SGNH hydrolase"/>
    <property type="match status" value="1"/>
</dbReference>
<comment type="caution">
    <text evidence="1">The sequence shown here is derived from an EMBL/GenBank/DDBJ whole genome shotgun (WGS) entry which is preliminary data.</text>
</comment>
<dbReference type="RefSeq" id="WP_229708468.1">
    <property type="nucleotide sequence ID" value="NZ_BMDZ01000074.1"/>
</dbReference>
<evidence type="ECO:0000313" key="2">
    <source>
        <dbReference type="Proteomes" id="UP000603352"/>
    </source>
</evidence>
<name>A0ABQ1J3F6_9PROT</name>
<proteinExistence type="predicted"/>
<evidence type="ECO:0000313" key="1">
    <source>
        <dbReference type="EMBL" id="GGB57768.1"/>
    </source>
</evidence>
<dbReference type="InterPro" id="IPR036514">
    <property type="entry name" value="SGNH_hydro_sf"/>
</dbReference>
<gene>
    <name evidence="1" type="ORF">GCM10011505_43300</name>
</gene>
<dbReference type="Gene3D" id="3.40.50.1110">
    <property type="entry name" value="SGNH hydrolase"/>
    <property type="match status" value="1"/>
</dbReference>
<sequence>MMRSVLLVVAGIVLGCLAGEGLVRLGTANQKNYVIEMWRYANLLKQRSDDPAIGHEHRPGQSARLQGVDISINSLGMRGPEPEPGRPAVVIVGDSYAMGWGVDEAETLRSQLAGRLDAAAPDARWQVLTTGVGNMTLSQSIALWLRMGDRLSAYPAGAIPVKTVILLPTVRSAEPQMPDNAGWLVRNSELAALAVTFIRQAGSGRTGRDDLVAAYRDTWSGGPGREAMDRALDRLAADAAARGQRVILAQLPDTNDFVDYDFGFMTTIMADAARAHDWAFVDLLTPFRGETAADFWVAPGDVHFNGAAYDRIADQLVPYLVAPAAGAAR</sequence>